<reference evidence="2 3" key="1">
    <citation type="submission" date="2024-04" db="EMBL/GenBank/DDBJ databases">
        <title>Tritrichomonas musculus Genome.</title>
        <authorList>
            <person name="Alves-Ferreira E."/>
            <person name="Grigg M."/>
            <person name="Lorenzi H."/>
            <person name="Galac M."/>
        </authorList>
    </citation>
    <scope>NUCLEOTIDE SEQUENCE [LARGE SCALE GENOMIC DNA]</scope>
    <source>
        <strain evidence="2 3">EAF2021</strain>
    </source>
</reference>
<accession>A0ABR2KCE0</accession>
<feature type="coiled-coil region" evidence="1">
    <location>
        <begin position="410"/>
        <end position="447"/>
    </location>
</feature>
<evidence type="ECO:0000313" key="3">
    <source>
        <dbReference type="Proteomes" id="UP001470230"/>
    </source>
</evidence>
<keyword evidence="1" id="KW-0175">Coiled coil</keyword>
<organism evidence="2 3">
    <name type="scientific">Tritrichomonas musculus</name>
    <dbReference type="NCBI Taxonomy" id="1915356"/>
    <lineage>
        <taxon>Eukaryota</taxon>
        <taxon>Metamonada</taxon>
        <taxon>Parabasalia</taxon>
        <taxon>Tritrichomonadida</taxon>
        <taxon>Tritrichomonadidae</taxon>
        <taxon>Tritrichomonas</taxon>
    </lineage>
</organism>
<evidence type="ECO:0008006" key="4">
    <source>
        <dbReference type="Google" id="ProtNLM"/>
    </source>
</evidence>
<evidence type="ECO:0000313" key="2">
    <source>
        <dbReference type="EMBL" id="KAK8888794.1"/>
    </source>
</evidence>
<dbReference type="Gene3D" id="3.40.50.300">
    <property type="entry name" value="P-loop containing nucleotide triphosphate hydrolases"/>
    <property type="match status" value="1"/>
</dbReference>
<dbReference type="Proteomes" id="UP001470230">
    <property type="component" value="Unassembled WGS sequence"/>
</dbReference>
<dbReference type="SUPFAM" id="SSF52540">
    <property type="entry name" value="P-loop containing nucleoside triphosphate hydrolases"/>
    <property type="match status" value="2"/>
</dbReference>
<dbReference type="InterPro" id="IPR027417">
    <property type="entry name" value="P-loop_NTPase"/>
</dbReference>
<protein>
    <recommendedName>
        <fullName evidence="4">G domain-containing protein</fullName>
    </recommendedName>
</protein>
<keyword evidence="3" id="KW-1185">Reference proteome</keyword>
<evidence type="ECO:0000256" key="1">
    <source>
        <dbReference type="SAM" id="Coils"/>
    </source>
</evidence>
<proteinExistence type="predicted"/>
<name>A0ABR2KCE0_9EUKA</name>
<gene>
    <name evidence="2" type="ORF">M9Y10_033533</name>
</gene>
<comment type="caution">
    <text evidence="2">The sequence shown here is derived from an EMBL/GenBank/DDBJ whole genome shotgun (WGS) entry which is preliminary data.</text>
</comment>
<dbReference type="EMBL" id="JAPFFF010000005">
    <property type="protein sequence ID" value="KAK8888794.1"/>
    <property type="molecule type" value="Genomic_DNA"/>
</dbReference>
<sequence length="484" mass="55393">METLINNVKKVEDDTDASFDYIAQFGQNPEEKTVTILLGPTGSGKTTLYYALTGKALKGMKLGRKKYLDAEEPNDMFQIGHDVMSRTYKPGLIFDPDVDIIFCDCPGFFDNRGDIQDITNSFAIYRVLKSAQNVKILFVASYSDVSSTRGDPFRKSCKILEELIPSRPSLQPAISLIITKVPPSYLPQNSGDRLTLLDSVFTGDSWLMKYFKDSTQGSSNQKVVFTFPCPENDTQGQTYTGFTDRNNILDFIKNSPPTKILPFIALSKPAKLMIIDNICCFGSLTDLLSDFVRIITGDYLESDDNLDMWKERIDELCSTTFSSPKDFADKAREIVSTERYIPLYENFEKIDSWRSFLKRIAVEEYDTEEKANQIISQNSELLRPVFLDISKYLDEILTPHHSILLDKIEKRNIERKRKQTIEELRRLAELNEQILKEQEIQRKLAIEREHKLRLEWEERRKQRELQRIQNSSSGGGGGGGCLII</sequence>